<dbReference type="InterPro" id="IPR050170">
    <property type="entry name" value="TruD_pseudoU_synthase"/>
</dbReference>
<comment type="function">
    <text evidence="4">Responsible for synthesis of pseudouridine from uracil-13 in transfer RNAs.</text>
</comment>
<dbReference type="Gene3D" id="3.30.2340.10">
    <property type="entry name" value="TruD, insertion domain"/>
    <property type="match status" value="1"/>
</dbReference>
<evidence type="ECO:0000313" key="6">
    <source>
        <dbReference type="EMBL" id="KYJ85760.1"/>
    </source>
</evidence>
<accession>A0A151CE04</accession>
<name>A0A151CE04_9BACT</name>
<dbReference type="GO" id="GO:0003723">
    <property type="term" value="F:RNA binding"/>
    <property type="evidence" value="ECO:0007669"/>
    <property type="project" value="InterPro"/>
</dbReference>
<dbReference type="Pfam" id="PF01142">
    <property type="entry name" value="TruD"/>
    <property type="match status" value="2"/>
</dbReference>
<keyword evidence="2 4" id="KW-0819">tRNA processing</keyword>
<organism evidence="6 7">
    <name type="scientific">Sulfurovum riftiae</name>
    <dbReference type="NCBI Taxonomy" id="1630136"/>
    <lineage>
        <taxon>Bacteria</taxon>
        <taxon>Pseudomonadati</taxon>
        <taxon>Campylobacterota</taxon>
        <taxon>Epsilonproteobacteria</taxon>
        <taxon>Campylobacterales</taxon>
        <taxon>Sulfurovaceae</taxon>
        <taxon>Sulfurovum</taxon>
    </lineage>
</organism>
<evidence type="ECO:0000313" key="7">
    <source>
        <dbReference type="Proteomes" id="UP000075359"/>
    </source>
</evidence>
<feature type="domain" description="TRUD" evidence="5">
    <location>
        <begin position="153"/>
        <end position="318"/>
    </location>
</feature>
<gene>
    <name evidence="4" type="primary">truD</name>
    <name evidence="6" type="ORF">AS592_03200</name>
</gene>
<dbReference type="GO" id="GO:0031119">
    <property type="term" value="P:tRNA pseudouridine synthesis"/>
    <property type="evidence" value="ECO:0007669"/>
    <property type="project" value="UniProtKB-UniRule"/>
</dbReference>
<dbReference type="PANTHER" id="PTHR47811">
    <property type="entry name" value="TRNA PSEUDOURIDINE SYNTHASE D"/>
    <property type="match status" value="1"/>
</dbReference>
<dbReference type="PANTHER" id="PTHR47811:SF1">
    <property type="entry name" value="TRNA PSEUDOURIDINE SYNTHASE D"/>
    <property type="match status" value="1"/>
</dbReference>
<dbReference type="EMBL" id="LNKT01000067">
    <property type="protein sequence ID" value="KYJ85760.1"/>
    <property type="molecule type" value="Genomic_DNA"/>
</dbReference>
<dbReference type="OrthoDB" id="1550679at2"/>
<dbReference type="GO" id="GO:0005829">
    <property type="term" value="C:cytosol"/>
    <property type="evidence" value="ECO:0007669"/>
    <property type="project" value="TreeGrafter"/>
</dbReference>
<dbReference type="InterPro" id="IPR001656">
    <property type="entry name" value="PsdUridine_synth_TruD"/>
</dbReference>
<evidence type="ECO:0000256" key="2">
    <source>
        <dbReference type="ARBA" id="ARBA00022694"/>
    </source>
</evidence>
<dbReference type="InterPro" id="IPR011760">
    <property type="entry name" value="PsdUridine_synth_TruD_insert"/>
</dbReference>
<dbReference type="CDD" id="cd02575">
    <property type="entry name" value="PseudoU_synth_EcTruD"/>
    <property type="match status" value="1"/>
</dbReference>
<dbReference type="EC" id="5.4.99.27" evidence="4"/>
<keyword evidence="7" id="KW-1185">Reference proteome</keyword>
<dbReference type="RefSeq" id="WP_067332185.1">
    <property type="nucleotide sequence ID" value="NZ_LNKT01000067.1"/>
</dbReference>
<proteinExistence type="inferred from homology"/>
<feature type="active site" description="Nucleophile" evidence="4">
    <location>
        <position position="78"/>
    </location>
</feature>
<keyword evidence="3 4" id="KW-0413">Isomerase</keyword>
<comment type="similarity">
    <text evidence="1 4">Belongs to the pseudouridine synthase TruD family.</text>
</comment>
<dbReference type="SUPFAM" id="SSF55120">
    <property type="entry name" value="Pseudouridine synthase"/>
    <property type="match status" value="1"/>
</dbReference>
<dbReference type="STRING" id="1630136.AS592_03200"/>
<evidence type="ECO:0000259" key="5">
    <source>
        <dbReference type="PROSITE" id="PS50984"/>
    </source>
</evidence>
<dbReference type="InterPro" id="IPR043165">
    <property type="entry name" value="TruD_insert_sf"/>
</dbReference>
<dbReference type="NCBIfam" id="NF002154">
    <property type="entry name" value="PRK00984.1-3"/>
    <property type="match status" value="1"/>
</dbReference>
<protein>
    <recommendedName>
        <fullName evidence="4">tRNA pseudouridine synthase D</fullName>
        <ecNumber evidence="4">5.4.99.27</ecNumber>
    </recommendedName>
    <alternativeName>
        <fullName evidence="4">tRNA pseudouridine(13) synthase</fullName>
    </alternativeName>
    <alternativeName>
        <fullName evidence="4">tRNA pseudouridylate synthase D</fullName>
    </alternativeName>
    <alternativeName>
        <fullName evidence="4">tRNA-uridine isomerase D</fullName>
    </alternativeName>
</protein>
<dbReference type="AlphaFoldDB" id="A0A151CE04"/>
<sequence>MTSRKPIYPLNIKNEFVFNTSPRDFTVEEIPLYEFTGEGEHLVLKVRKKEMTTWEMLDAISNHVGIRRRDMGYAGLKDKHAMTIQYISLPAKFEEKLDAFSHEKIKILDKVRHNNKIRVGHLKGNRFEIRLKKVLGVQKDKLDSVLKWIKANGVPNYFGNQRFGTDGNNWVDGKKLLDGKLKIRDRKTKEFLMGSYQSYLFNNWLSKRMELSLLLQEFSEADAEKLMKLPASALKGTKEQKQFFKLLEGDLMMHYPYGRLFEVEELAKEAERFASKDIAPTGLIPGTRTKRAGGAARLIEEMFDEEMKMNGARRYAWIQVTDIKKNYIEERAHYELSFTLPKGSYATNVLDVLRGAPAG</sequence>
<dbReference type="GO" id="GO:0160150">
    <property type="term" value="F:tRNA pseudouridine(13) synthase activity"/>
    <property type="evidence" value="ECO:0007669"/>
    <property type="project" value="UniProtKB-EC"/>
</dbReference>
<dbReference type="PROSITE" id="PS50984">
    <property type="entry name" value="TRUD"/>
    <property type="match status" value="1"/>
</dbReference>
<comment type="catalytic activity">
    <reaction evidence="4">
        <text>uridine(13) in tRNA = pseudouridine(13) in tRNA</text>
        <dbReference type="Rhea" id="RHEA:42540"/>
        <dbReference type="Rhea" id="RHEA-COMP:10105"/>
        <dbReference type="Rhea" id="RHEA-COMP:10106"/>
        <dbReference type="ChEBI" id="CHEBI:65314"/>
        <dbReference type="ChEBI" id="CHEBI:65315"/>
        <dbReference type="EC" id="5.4.99.27"/>
    </reaction>
</comment>
<dbReference type="NCBIfam" id="TIGR00094">
    <property type="entry name" value="tRNA_TruD_broad"/>
    <property type="match status" value="1"/>
</dbReference>
<dbReference type="Gene3D" id="3.30.2350.20">
    <property type="entry name" value="TruD, catalytic domain"/>
    <property type="match status" value="1"/>
</dbReference>
<dbReference type="HAMAP" id="MF_01082">
    <property type="entry name" value="TruD"/>
    <property type="match status" value="1"/>
</dbReference>
<dbReference type="InterPro" id="IPR020103">
    <property type="entry name" value="PsdUridine_synth_cat_dom_sf"/>
</dbReference>
<evidence type="ECO:0000256" key="1">
    <source>
        <dbReference type="ARBA" id="ARBA00007953"/>
    </source>
</evidence>
<reference evidence="6 7" key="1">
    <citation type="submission" date="2015-11" db="EMBL/GenBank/DDBJ databases">
        <title>Draft genome of Sulfurovum riftiae 1812E, a member of the Epsilonproteobacteria isolated from the tube of the deep-sea hydrothermal vent tubewom Riftia pachyptila.</title>
        <authorList>
            <person name="Vetriani C."/>
            <person name="Giovannelli D."/>
        </authorList>
    </citation>
    <scope>NUCLEOTIDE SEQUENCE [LARGE SCALE GENOMIC DNA]</scope>
    <source>
        <strain evidence="6 7">1812E</strain>
    </source>
</reference>
<comment type="caution">
    <text evidence="6">The sequence shown here is derived from an EMBL/GenBank/DDBJ whole genome shotgun (WGS) entry which is preliminary data.</text>
</comment>
<evidence type="ECO:0000256" key="3">
    <source>
        <dbReference type="ARBA" id="ARBA00023235"/>
    </source>
</evidence>
<dbReference type="InterPro" id="IPR042214">
    <property type="entry name" value="TruD_catalytic"/>
</dbReference>
<dbReference type="Proteomes" id="UP000075359">
    <property type="component" value="Unassembled WGS sequence"/>
</dbReference>
<evidence type="ECO:0000256" key="4">
    <source>
        <dbReference type="HAMAP-Rule" id="MF_01082"/>
    </source>
</evidence>